<reference evidence="1" key="1">
    <citation type="submission" date="2019-08" db="EMBL/GenBank/DDBJ databases">
        <authorList>
            <person name="Kucharzyk K."/>
            <person name="Murdoch R.W."/>
            <person name="Higgins S."/>
            <person name="Loffler F."/>
        </authorList>
    </citation>
    <scope>NUCLEOTIDE SEQUENCE</scope>
</reference>
<name>A0A645B5H6_9ZZZZ</name>
<accession>A0A645B5H6</accession>
<evidence type="ECO:0000313" key="1">
    <source>
        <dbReference type="EMBL" id="MPM56984.1"/>
    </source>
</evidence>
<organism evidence="1">
    <name type="scientific">bioreactor metagenome</name>
    <dbReference type="NCBI Taxonomy" id="1076179"/>
    <lineage>
        <taxon>unclassified sequences</taxon>
        <taxon>metagenomes</taxon>
        <taxon>ecological metagenomes</taxon>
    </lineage>
</organism>
<protein>
    <submittedName>
        <fullName evidence="1">Uncharacterized protein</fullName>
    </submittedName>
</protein>
<dbReference type="AlphaFoldDB" id="A0A645B5H6"/>
<comment type="caution">
    <text evidence="1">The sequence shown here is derived from an EMBL/GenBank/DDBJ whole genome shotgun (WGS) entry which is preliminary data.</text>
</comment>
<dbReference type="EMBL" id="VSSQ01016032">
    <property type="protein sequence ID" value="MPM56984.1"/>
    <property type="molecule type" value="Genomic_DNA"/>
</dbReference>
<sequence length="40" mass="4387">MVVSGKTSFSQAHFTTLDEKGLSRCESIIQLEGSKVSEKK</sequence>
<gene>
    <name evidence="1" type="ORF">SDC9_103801</name>
</gene>
<proteinExistence type="predicted"/>